<dbReference type="InterPro" id="IPR018378">
    <property type="entry name" value="C-type_lectin_CS"/>
</dbReference>
<feature type="transmembrane region" description="Helical" evidence="9">
    <location>
        <begin position="7"/>
        <end position="26"/>
    </location>
</feature>
<keyword evidence="13" id="KW-1185">Reference proteome</keyword>
<feature type="domain" description="C-type lectin" evidence="10">
    <location>
        <begin position="1055"/>
        <end position="1166"/>
    </location>
</feature>
<evidence type="ECO:0000256" key="7">
    <source>
        <dbReference type="ARBA" id="ARBA00023180"/>
    </source>
</evidence>
<feature type="disulfide bond" evidence="8">
    <location>
        <begin position="157"/>
        <end position="183"/>
    </location>
</feature>
<reference evidence="12" key="1">
    <citation type="submission" date="2025-08" db="UniProtKB">
        <authorList>
            <consortium name="Ensembl"/>
        </authorList>
    </citation>
    <scope>IDENTIFICATION</scope>
</reference>
<feature type="domain" description="Fibronectin type-II" evidence="11">
    <location>
        <begin position="152"/>
        <end position="199"/>
    </location>
</feature>
<keyword evidence="7" id="KW-0325">Glycoprotein</keyword>
<dbReference type="SMART" id="SM00059">
    <property type="entry name" value="FN2"/>
    <property type="match status" value="1"/>
</dbReference>
<dbReference type="InterPro" id="IPR000562">
    <property type="entry name" value="FN_type2_dom"/>
</dbReference>
<dbReference type="InterPro" id="IPR036943">
    <property type="entry name" value="FN_type2_sf"/>
</dbReference>
<dbReference type="Gene3D" id="2.10.10.10">
    <property type="entry name" value="Fibronectin, type II, collagen-binding"/>
    <property type="match status" value="1"/>
</dbReference>
<dbReference type="PROSITE" id="PS50231">
    <property type="entry name" value="RICIN_B_LECTIN"/>
    <property type="match status" value="1"/>
</dbReference>
<comment type="subcellular location">
    <subcellularLocation>
        <location evidence="1">Membrane</location>
        <topology evidence="1">Single-pass membrane protein</topology>
    </subcellularLocation>
</comment>
<dbReference type="PROSITE" id="PS51092">
    <property type="entry name" value="FN2_2"/>
    <property type="match status" value="1"/>
</dbReference>
<accession>A0A3P9CYZ5</accession>
<protein>
    <submittedName>
        <fullName evidence="12">Mannose receptor, C type 1b</fullName>
    </submittedName>
</protein>
<dbReference type="InterPro" id="IPR016187">
    <property type="entry name" value="CTDL_fold"/>
</dbReference>
<evidence type="ECO:0000259" key="10">
    <source>
        <dbReference type="PROSITE" id="PS50041"/>
    </source>
</evidence>
<feature type="domain" description="C-type lectin" evidence="10">
    <location>
        <begin position="759"/>
        <end position="873"/>
    </location>
</feature>
<dbReference type="Gene3D" id="2.80.10.50">
    <property type="match status" value="1"/>
</dbReference>
<dbReference type="GeneTree" id="ENSGT01050000244842"/>
<keyword evidence="3" id="KW-0677">Repeat</keyword>
<dbReference type="CDD" id="cd00037">
    <property type="entry name" value="CLECT"/>
    <property type="match status" value="8"/>
</dbReference>
<evidence type="ECO:0000256" key="1">
    <source>
        <dbReference type="ARBA" id="ARBA00004167"/>
    </source>
</evidence>
<evidence type="ECO:0000259" key="11">
    <source>
        <dbReference type="PROSITE" id="PS51092"/>
    </source>
</evidence>
<dbReference type="InterPro" id="IPR050111">
    <property type="entry name" value="C-type_lectin/snaclec_domain"/>
</dbReference>
<proteinExistence type="predicted"/>
<dbReference type="InterPro" id="IPR035992">
    <property type="entry name" value="Ricin_B-like_lectins"/>
</dbReference>
<dbReference type="PANTHER" id="PTHR22803">
    <property type="entry name" value="MANNOSE, PHOSPHOLIPASE, LECTIN RECEPTOR RELATED"/>
    <property type="match status" value="1"/>
</dbReference>
<dbReference type="CDD" id="cd00062">
    <property type="entry name" value="FN2"/>
    <property type="match status" value="1"/>
</dbReference>
<evidence type="ECO:0000256" key="4">
    <source>
        <dbReference type="ARBA" id="ARBA00022989"/>
    </source>
</evidence>
<evidence type="ECO:0000313" key="12">
    <source>
        <dbReference type="Ensembl" id="ENSMZEP00005027046.1"/>
    </source>
</evidence>
<dbReference type="InterPro" id="IPR016186">
    <property type="entry name" value="C-type_lectin-like/link_sf"/>
</dbReference>
<keyword evidence="2 9" id="KW-0812">Transmembrane</keyword>
<reference evidence="12" key="2">
    <citation type="submission" date="2025-09" db="UniProtKB">
        <authorList>
            <consortium name="Ensembl"/>
        </authorList>
    </citation>
    <scope>IDENTIFICATION</scope>
</reference>
<dbReference type="InterPro" id="IPR013806">
    <property type="entry name" value="Kringle-like"/>
</dbReference>
<feature type="domain" description="C-type lectin" evidence="10">
    <location>
        <begin position="628"/>
        <end position="733"/>
    </location>
</feature>
<dbReference type="PROSITE" id="PS00615">
    <property type="entry name" value="C_TYPE_LECTIN_1"/>
    <property type="match status" value="2"/>
</dbReference>
<dbReference type="FunFam" id="2.10.10.10:FF:000001">
    <property type="entry name" value="Fibronectin 1a isoform 1"/>
    <property type="match status" value="1"/>
</dbReference>
<dbReference type="SUPFAM" id="SSF50370">
    <property type="entry name" value="Ricin B-like lectins"/>
    <property type="match status" value="1"/>
</dbReference>
<feature type="domain" description="C-type lectin" evidence="10">
    <location>
        <begin position="1201"/>
        <end position="1295"/>
    </location>
</feature>
<dbReference type="FunFam" id="3.10.100.10:FF:000027">
    <property type="entry name" value="Mannose receptor, C type 1"/>
    <property type="match status" value="1"/>
</dbReference>
<organism evidence="12 13">
    <name type="scientific">Maylandia zebra</name>
    <name type="common">zebra mbuna</name>
    <dbReference type="NCBI Taxonomy" id="106582"/>
    <lineage>
        <taxon>Eukaryota</taxon>
        <taxon>Metazoa</taxon>
        <taxon>Chordata</taxon>
        <taxon>Craniata</taxon>
        <taxon>Vertebrata</taxon>
        <taxon>Euteleostomi</taxon>
        <taxon>Actinopterygii</taxon>
        <taxon>Neopterygii</taxon>
        <taxon>Teleostei</taxon>
        <taxon>Neoteleostei</taxon>
        <taxon>Acanthomorphata</taxon>
        <taxon>Ovalentaria</taxon>
        <taxon>Cichlomorphae</taxon>
        <taxon>Cichliformes</taxon>
        <taxon>Cichlidae</taxon>
        <taxon>African cichlids</taxon>
        <taxon>Pseudocrenilabrinae</taxon>
        <taxon>Haplochromini</taxon>
        <taxon>Maylandia</taxon>
        <taxon>Maylandia zebra complex</taxon>
    </lineage>
</organism>
<comment type="caution">
    <text evidence="8">Lacks conserved residue(s) required for the propagation of feature annotation.</text>
</comment>
<evidence type="ECO:0000256" key="5">
    <source>
        <dbReference type="ARBA" id="ARBA00023136"/>
    </source>
</evidence>
<feature type="domain" description="C-type lectin" evidence="10">
    <location>
        <begin position="343"/>
        <end position="459"/>
    </location>
</feature>
<dbReference type="SUPFAM" id="SSF57440">
    <property type="entry name" value="Kringle-like"/>
    <property type="match status" value="1"/>
</dbReference>
<name>A0A3P9CYZ5_9CICH</name>
<dbReference type="InterPro" id="IPR001304">
    <property type="entry name" value="C-type_lectin-like"/>
</dbReference>
<evidence type="ECO:0000256" key="9">
    <source>
        <dbReference type="SAM" id="Phobius"/>
    </source>
</evidence>
<dbReference type="Pfam" id="PF00040">
    <property type="entry name" value="fn2"/>
    <property type="match status" value="1"/>
</dbReference>
<evidence type="ECO:0000256" key="3">
    <source>
        <dbReference type="ARBA" id="ARBA00022737"/>
    </source>
</evidence>
<dbReference type="PROSITE" id="PS50041">
    <property type="entry name" value="C_TYPE_LECTIN_2"/>
    <property type="match status" value="7"/>
</dbReference>
<keyword evidence="4 9" id="KW-1133">Transmembrane helix</keyword>
<dbReference type="PROSITE" id="PS00023">
    <property type="entry name" value="FN2_1"/>
    <property type="match status" value="1"/>
</dbReference>
<dbReference type="SMART" id="SM00034">
    <property type="entry name" value="CLECT"/>
    <property type="match status" value="8"/>
</dbReference>
<evidence type="ECO:0000313" key="13">
    <source>
        <dbReference type="Proteomes" id="UP000265160"/>
    </source>
</evidence>
<keyword evidence="5 9" id="KW-0472">Membrane</keyword>
<evidence type="ECO:0000256" key="6">
    <source>
        <dbReference type="ARBA" id="ARBA00023157"/>
    </source>
</evidence>
<dbReference type="GO" id="GO:0016020">
    <property type="term" value="C:membrane"/>
    <property type="evidence" value="ECO:0007669"/>
    <property type="project" value="UniProtKB-SubCell"/>
</dbReference>
<keyword evidence="6 8" id="KW-1015">Disulfide bond</keyword>
<feature type="domain" description="C-type lectin" evidence="10">
    <location>
        <begin position="210"/>
        <end position="320"/>
    </location>
</feature>
<dbReference type="Pfam" id="PF00059">
    <property type="entry name" value="Lectin_C"/>
    <property type="match status" value="6"/>
</dbReference>
<dbReference type="Proteomes" id="UP000265160">
    <property type="component" value="Unplaced"/>
</dbReference>
<dbReference type="SUPFAM" id="SSF56436">
    <property type="entry name" value="C-type lectin-like"/>
    <property type="match status" value="8"/>
</dbReference>
<evidence type="ECO:0000256" key="8">
    <source>
        <dbReference type="PROSITE-ProRule" id="PRU00479"/>
    </source>
</evidence>
<dbReference type="Ensembl" id="ENSMZET00005027912.1">
    <property type="protein sequence ID" value="ENSMZEP00005027046.1"/>
    <property type="gene ID" value="ENSMZEG00005020167.1"/>
</dbReference>
<sequence>RVYITTAVVLVITGIAVVAVTAVFIFKKFGHQLPAPNTFDNPLFFSSRVSQPEQADTSILVENACLGVQGKSVGSEVNLYDCDEASELQKWECKNETVFALKGQELYIELTADNTAILSRTTGPNNHLTISGTSSGACTRTYRELFTIGGNAAGRPCMFPFLYKTQWYSDCTKFDSSEKRLWCAVETNYQSERWGYCPTMSKEDWNMHPTTGAYYQLNIQSALTWHQAQVSCKQQGASLLSIDDPHEQAYITGGNTLWIGLILDPEHGWKWINGRPYRYMKWDSGHPLPNPGYNCAVVDPSVRYLWQSLPCSNKLGYICYSKEAEEAPTRAGTGFCSNPWIHYNGHCFHRNQAQKTWSEAQVACHQDGGDLVSIHSVEDQSFIISQLGYTSTDQLWIGMNDRKTEGLFDWSDHSTVTFTSWEFGKPAVSSEIKDCVLMRGENGNWADRVCEEQHGFICKKMSALRPSGEEVEQNTGCKNGWRRHGSYCYFIGIQTKTFDEAKDDCKGSLSYLADVSNGVDNAFLVSLVGMRPEKHFWLGLSNQKNTEEFVWTNTDSVRFTHWNAEMPGNRQGCVAMKTGIFSGLWDVVPCTNKEKYICKHLAEGAVLTPPPPTLFPPECASGWTRLGFSNRCFKLFDRYSTQKKTWFEAKDYCRAIGGDLLSIHSSVELQSVPRYSIKENRTSSWIGLSAPDPDTGYVWSDGTPVSCSFLCIIQKIQSWSDIHCEKYSEWLCQIRMTPNPPPDPVTPSYNKTSDGWFEWNRNQYYINRNQMGMEDARRYCQQRHSDLVTISSEAERVFLWKLVNTGHHPYWIGLIVDLDGTFAWMDDSPVVFQAWSENQPNFQNNDENCVAITPSRGFWHDYNCGFQLSFICKRNSSMPEHISVVPTVLPKGGCPQDWKKFNSKVRTWEGARTQCKNKGGNLASILSKHVQGLSFLYYTFSFITKESKSLNPFIICVFMLCHTNRKMYFMLPGKICSGHMKASKTDPDITLVSLFLFCLSHQRGCAVMTTDRTTGIGKWDQRSCSDKNGYICLRNLDPSLPDSPEPTANNGYVKILNDSIKVVTQKMNWDSAKKYCELDGANLASLRNEWSQVYVELMALEMEGPLWIGLNKKQTGYFRPIDGWEMTFSNWDRFEPEMQQSCVYVNNENGKWKTADCAHNMASVCMKSTDVPPTESTESVSFPGNCPEDPASRTGYTWIPFKGYCYLFVKGSFDWGDASALCIRYALTSIENPAEAKEKFCLFLGLWKWLDKTAIDFINWGPNEPGGFGTYGAIASLDGSWTTGRVYSSKGFICKAPKGKSRNLKNGTESIPLSGSPYIYLTRQL</sequence>
<dbReference type="Gene3D" id="3.10.100.10">
    <property type="entry name" value="Mannose-Binding Protein A, subunit A"/>
    <property type="match status" value="8"/>
</dbReference>
<evidence type="ECO:0000256" key="2">
    <source>
        <dbReference type="ARBA" id="ARBA00022692"/>
    </source>
</evidence>
<feature type="domain" description="C-type lectin" evidence="10">
    <location>
        <begin position="484"/>
        <end position="599"/>
    </location>
</feature>